<evidence type="ECO:0000256" key="1">
    <source>
        <dbReference type="ARBA" id="ARBA00007447"/>
    </source>
</evidence>
<dbReference type="PROSITE" id="PS51767">
    <property type="entry name" value="PEPTIDASE_A1"/>
    <property type="match status" value="1"/>
</dbReference>
<dbReference type="InterPro" id="IPR001969">
    <property type="entry name" value="Aspartic_peptidase_AS"/>
</dbReference>
<dbReference type="InterPro" id="IPR033121">
    <property type="entry name" value="PEPTIDASE_A1"/>
</dbReference>
<comment type="similarity">
    <text evidence="1">Belongs to the peptidase A1 family.</text>
</comment>
<keyword evidence="3" id="KW-0732">Signal</keyword>
<evidence type="ECO:0000256" key="3">
    <source>
        <dbReference type="SAM" id="SignalP"/>
    </source>
</evidence>
<dbReference type="SUPFAM" id="SSF50630">
    <property type="entry name" value="Acid proteases"/>
    <property type="match status" value="1"/>
</dbReference>
<protein>
    <recommendedName>
        <fullName evidence="4">Peptidase A1 domain-containing protein</fullName>
    </recommendedName>
</protein>
<accession>A0ABD2Y674</accession>
<feature type="active site" evidence="2">
    <location>
        <position position="358"/>
    </location>
</feature>
<feature type="active site" evidence="2">
    <location>
        <position position="159"/>
    </location>
</feature>
<dbReference type="EMBL" id="JBJUIK010000015">
    <property type="protein sequence ID" value="KAL3501675.1"/>
    <property type="molecule type" value="Genomic_DNA"/>
</dbReference>
<dbReference type="Gene3D" id="2.40.70.10">
    <property type="entry name" value="Acid Proteases"/>
    <property type="match status" value="2"/>
</dbReference>
<name>A0ABD2Y674_9GENT</name>
<evidence type="ECO:0000259" key="4">
    <source>
        <dbReference type="PROSITE" id="PS51767"/>
    </source>
</evidence>
<dbReference type="Pfam" id="PF14541">
    <property type="entry name" value="TAXi_C"/>
    <property type="match status" value="1"/>
</dbReference>
<reference evidence="5 6" key="1">
    <citation type="submission" date="2024-11" db="EMBL/GenBank/DDBJ databases">
        <title>A near-complete genome assembly of Cinchona calisaya.</title>
        <authorList>
            <person name="Lian D.C."/>
            <person name="Zhao X.W."/>
            <person name="Wei L."/>
        </authorList>
    </citation>
    <scope>NUCLEOTIDE SEQUENCE [LARGE SCALE GENOMIC DNA]</scope>
    <source>
        <tissue evidence="5">Nenye</tissue>
    </source>
</reference>
<dbReference type="InterPro" id="IPR021109">
    <property type="entry name" value="Peptidase_aspartic_dom_sf"/>
</dbReference>
<keyword evidence="6" id="KW-1185">Reference proteome</keyword>
<dbReference type="InterPro" id="IPR001461">
    <property type="entry name" value="Aspartic_peptidase_A1"/>
</dbReference>
<dbReference type="PANTHER" id="PTHR13683">
    <property type="entry name" value="ASPARTYL PROTEASES"/>
    <property type="match status" value="1"/>
</dbReference>
<dbReference type="PROSITE" id="PS00141">
    <property type="entry name" value="ASP_PROTEASE"/>
    <property type="match status" value="2"/>
</dbReference>
<proteinExistence type="inferred from homology"/>
<dbReference type="InterPro" id="IPR032799">
    <property type="entry name" value="TAXi_C"/>
</dbReference>
<feature type="domain" description="Peptidase A1" evidence="4">
    <location>
        <begin position="141"/>
        <end position="431"/>
    </location>
</feature>
<dbReference type="PANTHER" id="PTHR13683:SF775">
    <property type="entry name" value="EUKARYOTIC ASPARTYL PROTEASE FAMILY PROTEIN"/>
    <property type="match status" value="1"/>
</dbReference>
<dbReference type="Pfam" id="PF14543">
    <property type="entry name" value="TAXi_N"/>
    <property type="match status" value="1"/>
</dbReference>
<organism evidence="5 6">
    <name type="scientific">Cinchona calisaya</name>
    <dbReference type="NCBI Taxonomy" id="153742"/>
    <lineage>
        <taxon>Eukaryota</taxon>
        <taxon>Viridiplantae</taxon>
        <taxon>Streptophyta</taxon>
        <taxon>Embryophyta</taxon>
        <taxon>Tracheophyta</taxon>
        <taxon>Spermatophyta</taxon>
        <taxon>Magnoliopsida</taxon>
        <taxon>eudicotyledons</taxon>
        <taxon>Gunneridae</taxon>
        <taxon>Pentapetalae</taxon>
        <taxon>asterids</taxon>
        <taxon>lamiids</taxon>
        <taxon>Gentianales</taxon>
        <taxon>Rubiaceae</taxon>
        <taxon>Cinchonoideae</taxon>
        <taxon>Cinchoneae</taxon>
        <taxon>Cinchona</taxon>
    </lineage>
</organism>
<feature type="signal peptide" evidence="3">
    <location>
        <begin position="1"/>
        <end position="18"/>
    </location>
</feature>
<evidence type="ECO:0000313" key="5">
    <source>
        <dbReference type="EMBL" id="KAL3501675.1"/>
    </source>
</evidence>
<dbReference type="FunFam" id="2.40.70.10:FF:000031">
    <property type="entry name" value="Aspartyl protease AED1"/>
    <property type="match status" value="1"/>
</dbReference>
<dbReference type="InterPro" id="IPR032861">
    <property type="entry name" value="TAXi_N"/>
</dbReference>
<feature type="chain" id="PRO_5044784004" description="Peptidase A1 domain-containing protein" evidence="3">
    <location>
        <begin position="19"/>
        <end position="431"/>
    </location>
</feature>
<gene>
    <name evidence="5" type="ORF">ACH5RR_036124</name>
</gene>
<comment type="caution">
    <text evidence="5">The sequence shown here is derived from an EMBL/GenBank/DDBJ whole genome shotgun (WGS) entry which is preliminary data.</text>
</comment>
<sequence>MAVLIFLSFSLIISSVLSRTLPQSSKTTVLDITSSLRKTRNVFSLNNSQPINALENQESSFSSLSSSSSLSFELHSRVGFRQVADIVDYKSLTLARLERNSARVKSLQTRVHMAVHRTQLDADKVLRGPVTSGTSQGVGEYFTRVGIGSPPRRVFLALDTGSDVTWLQCAPCAHCYQQVDPIFQPASSSSFSPLSCESQQCRSLDVSQCGDGTCQYEVDYGDRSSSTEGDLVTETITFGGSAPVNNMAIGCGHDNRGLFAGAAGLIGLGGGPLSFPSQIKATSFSYCFVDPDSEASSTLDFNAATPTDAVTVPLLRNPKIDTFRYVDLTGISVAGELLSIPPSSFKLKDNGDGGVVIDSGTTLTLLQTEAYNVYVMRFLRGRKTCRQLTAYLGLTRVMIRLQGRVWRCQRCRFISPMGKNWCYRLRVICSR</sequence>
<evidence type="ECO:0000313" key="6">
    <source>
        <dbReference type="Proteomes" id="UP001630127"/>
    </source>
</evidence>
<evidence type="ECO:0000256" key="2">
    <source>
        <dbReference type="PIRSR" id="PIRSR601461-1"/>
    </source>
</evidence>
<dbReference type="AlphaFoldDB" id="A0ABD2Y674"/>
<dbReference type="Proteomes" id="UP001630127">
    <property type="component" value="Unassembled WGS sequence"/>
</dbReference>